<comment type="caution">
    <text evidence="2">The sequence shown here is derived from an EMBL/GenBank/DDBJ whole genome shotgun (WGS) entry which is preliminary data.</text>
</comment>
<protein>
    <submittedName>
        <fullName evidence="2">Uncharacterized protein</fullName>
    </submittedName>
</protein>
<reference evidence="2 3" key="1">
    <citation type="submission" date="2015-06" db="EMBL/GenBank/DDBJ databases">
        <title>Draft genome of the moderately acidophilic sulfate reducer Candidatus Desulfosporosinus acididurans strain M1.</title>
        <authorList>
            <person name="Poehlein A."/>
            <person name="Petzsch P."/>
            <person name="Johnson B.D."/>
            <person name="Schloemann M."/>
            <person name="Daniel R."/>
            <person name="Muehling M."/>
        </authorList>
    </citation>
    <scope>NUCLEOTIDE SEQUENCE [LARGE SCALE GENOMIC DNA]</scope>
    <source>
        <strain evidence="2 3">M1</strain>
    </source>
</reference>
<keyword evidence="1" id="KW-0812">Transmembrane</keyword>
<sequence>MFNLNFKIELSDLLLILGIALLTIGLYLIYIPASIIFLGTACIVLAFLMSPKKARGGGD</sequence>
<dbReference type="RefSeq" id="WP_047811794.1">
    <property type="nucleotide sequence ID" value="NZ_LDZY01000018.1"/>
</dbReference>
<feature type="transmembrane region" description="Helical" evidence="1">
    <location>
        <begin position="15"/>
        <end position="48"/>
    </location>
</feature>
<keyword evidence="1" id="KW-0472">Membrane</keyword>
<keyword evidence="1" id="KW-1133">Transmembrane helix</keyword>
<dbReference type="AlphaFoldDB" id="A0A0J1FM58"/>
<evidence type="ECO:0000256" key="1">
    <source>
        <dbReference type="SAM" id="Phobius"/>
    </source>
</evidence>
<gene>
    <name evidence="2" type="ORF">DEAC_c40220</name>
</gene>
<proteinExistence type="predicted"/>
<organism evidence="2 3">
    <name type="scientific">Desulfosporosinus acididurans</name>
    <dbReference type="NCBI Taxonomy" id="476652"/>
    <lineage>
        <taxon>Bacteria</taxon>
        <taxon>Bacillati</taxon>
        <taxon>Bacillota</taxon>
        <taxon>Clostridia</taxon>
        <taxon>Eubacteriales</taxon>
        <taxon>Desulfitobacteriaceae</taxon>
        <taxon>Desulfosporosinus</taxon>
    </lineage>
</organism>
<dbReference type="STRING" id="476652.DEAC_c40220"/>
<evidence type="ECO:0000313" key="3">
    <source>
        <dbReference type="Proteomes" id="UP000036356"/>
    </source>
</evidence>
<name>A0A0J1FM58_9FIRM</name>
<accession>A0A0J1FM58</accession>
<evidence type="ECO:0000313" key="2">
    <source>
        <dbReference type="EMBL" id="KLU64028.1"/>
    </source>
</evidence>
<dbReference type="PATRIC" id="fig|476652.3.peg.4261"/>
<keyword evidence="3" id="KW-1185">Reference proteome</keyword>
<dbReference type="EMBL" id="LDZY01000018">
    <property type="protein sequence ID" value="KLU64028.1"/>
    <property type="molecule type" value="Genomic_DNA"/>
</dbReference>
<dbReference type="Proteomes" id="UP000036356">
    <property type="component" value="Unassembled WGS sequence"/>
</dbReference>